<evidence type="ECO:0000313" key="3">
    <source>
        <dbReference type="Proteomes" id="UP000824120"/>
    </source>
</evidence>
<organism evidence="2 3">
    <name type="scientific">Solanum commersonii</name>
    <name type="common">Commerson's wild potato</name>
    <name type="synonym">Commerson's nightshade</name>
    <dbReference type="NCBI Taxonomy" id="4109"/>
    <lineage>
        <taxon>Eukaryota</taxon>
        <taxon>Viridiplantae</taxon>
        <taxon>Streptophyta</taxon>
        <taxon>Embryophyta</taxon>
        <taxon>Tracheophyta</taxon>
        <taxon>Spermatophyta</taxon>
        <taxon>Magnoliopsida</taxon>
        <taxon>eudicotyledons</taxon>
        <taxon>Gunneridae</taxon>
        <taxon>Pentapetalae</taxon>
        <taxon>asterids</taxon>
        <taxon>lamiids</taxon>
        <taxon>Solanales</taxon>
        <taxon>Solanaceae</taxon>
        <taxon>Solanoideae</taxon>
        <taxon>Solaneae</taxon>
        <taxon>Solanum</taxon>
    </lineage>
</organism>
<evidence type="ECO:0000256" key="1">
    <source>
        <dbReference type="SAM" id="MobiDB-lite"/>
    </source>
</evidence>
<reference evidence="2 3" key="1">
    <citation type="submission" date="2020-09" db="EMBL/GenBank/DDBJ databases">
        <title>De no assembly of potato wild relative species, Solanum commersonii.</title>
        <authorList>
            <person name="Cho K."/>
        </authorList>
    </citation>
    <scope>NUCLEOTIDE SEQUENCE [LARGE SCALE GENOMIC DNA]</scope>
    <source>
        <strain evidence="2">LZ3.2</strain>
        <tissue evidence="2">Leaf</tissue>
    </source>
</reference>
<feature type="region of interest" description="Disordered" evidence="1">
    <location>
        <begin position="255"/>
        <end position="275"/>
    </location>
</feature>
<feature type="region of interest" description="Disordered" evidence="1">
    <location>
        <begin position="191"/>
        <end position="226"/>
    </location>
</feature>
<sequence length="275" mass="29987">MELFGPDGQNDSFSMSKEPRACKPPHFTDFHLALTAKMTHFQSQMIPGADKSPILPIFVCYSSPSFLVIRNSYFIIFFGDPEFRRYFCHNFSWTSAKTLAIESLALTAKTTHFKGQTSPEAVSPDSQIGPISRSNKPRSRSQLALTAKTTHFKGQTNLKASKLLILPISVCYSPWMFCDLECRRHFCRREGRLGEEGGGSSPRDRTPQGRTGGIASGMDYSRSGGGPRLGAGRLEARCSACTASRSGEGTCLGAGRLEGRRGYSPRGRAGVLASG</sequence>
<name>A0A9J5W4T1_SOLCO</name>
<accession>A0A9J5W4T1</accession>
<keyword evidence="3" id="KW-1185">Reference proteome</keyword>
<comment type="caution">
    <text evidence="2">The sequence shown here is derived from an EMBL/GenBank/DDBJ whole genome shotgun (WGS) entry which is preliminary data.</text>
</comment>
<protein>
    <submittedName>
        <fullName evidence="2">Uncharacterized protein</fullName>
    </submittedName>
</protein>
<feature type="compositionally biased region" description="Polar residues" evidence="1">
    <location>
        <begin position="115"/>
        <end position="126"/>
    </location>
</feature>
<dbReference type="Proteomes" id="UP000824120">
    <property type="component" value="Chromosome 12"/>
</dbReference>
<feature type="region of interest" description="Disordered" evidence="1">
    <location>
        <begin position="115"/>
        <end position="142"/>
    </location>
</feature>
<gene>
    <name evidence="2" type="ORF">H5410_060157</name>
</gene>
<dbReference type="EMBL" id="JACXVP010000012">
    <property type="protein sequence ID" value="KAG5570391.1"/>
    <property type="molecule type" value="Genomic_DNA"/>
</dbReference>
<dbReference type="AlphaFoldDB" id="A0A9J5W4T1"/>
<evidence type="ECO:0000313" key="2">
    <source>
        <dbReference type="EMBL" id="KAG5570391.1"/>
    </source>
</evidence>
<proteinExistence type="predicted"/>